<evidence type="ECO:0000313" key="2">
    <source>
        <dbReference type="EMBL" id="QWU14890.1"/>
    </source>
</evidence>
<evidence type="ECO:0000313" key="4">
    <source>
        <dbReference type="Proteomes" id="UP000198809"/>
    </source>
</evidence>
<keyword evidence="1" id="KW-0812">Transmembrane</keyword>
<evidence type="ECO:0000313" key="5">
    <source>
        <dbReference type="Proteomes" id="UP000683429"/>
    </source>
</evidence>
<reference evidence="2 5" key="2">
    <citation type="submission" date="2021-06" db="EMBL/GenBank/DDBJ databases">
        <title>Whole genome sequence of Paenibacillus sophorae DSM23020 for comparative genomics.</title>
        <authorList>
            <person name="Kim M.-J."/>
            <person name="Lee G."/>
            <person name="Shin J.-H."/>
        </authorList>
    </citation>
    <scope>NUCLEOTIDE SEQUENCE [LARGE SCALE GENOMIC DNA]</scope>
    <source>
        <strain evidence="2 5">DSM 23020</strain>
    </source>
</reference>
<evidence type="ECO:0000256" key="1">
    <source>
        <dbReference type="SAM" id="Phobius"/>
    </source>
</evidence>
<gene>
    <name evidence="2" type="ORF">KP014_23700</name>
    <name evidence="3" type="ORF">SAMN04487895_10968</name>
</gene>
<proteinExistence type="predicted"/>
<feature type="transmembrane region" description="Helical" evidence="1">
    <location>
        <begin position="39"/>
        <end position="57"/>
    </location>
</feature>
<evidence type="ECO:0000313" key="3">
    <source>
        <dbReference type="EMBL" id="SEO59460.1"/>
    </source>
</evidence>
<accession>A0A1H8QYP4</accession>
<sequence>MDKVIETAGKSALTAVGALFGGGVGAALGTALFPGVRTAVGYLFGVGYGTLSGLKAWKH</sequence>
<dbReference type="Proteomes" id="UP000198809">
    <property type="component" value="Unassembled WGS sequence"/>
</dbReference>
<dbReference type="Proteomes" id="UP000683429">
    <property type="component" value="Chromosome"/>
</dbReference>
<reference evidence="3 4" key="1">
    <citation type="submission" date="2016-10" db="EMBL/GenBank/DDBJ databases">
        <authorList>
            <person name="de Groot N.N."/>
        </authorList>
    </citation>
    <scope>NUCLEOTIDE SEQUENCE [LARGE SCALE GENOMIC DNA]</scope>
    <source>
        <strain evidence="3 4">CGMCC 1.10238</strain>
    </source>
</reference>
<name>A0A1H8QYP4_9BACL</name>
<dbReference type="EMBL" id="FODH01000009">
    <property type="protein sequence ID" value="SEO59460.1"/>
    <property type="molecule type" value="Genomic_DNA"/>
</dbReference>
<dbReference type="EMBL" id="CP076607">
    <property type="protein sequence ID" value="QWU14890.1"/>
    <property type="molecule type" value="Genomic_DNA"/>
</dbReference>
<feature type="transmembrane region" description="Helical" evidence="1">
    <location>
        <begin position="12"/>
        <end position="33"/>
    </location>
</feature>
<keyword evidence="5" id="KW-1185">Reference proteome</keyword>
<protein>
    <submittedName>
        <fullName evidence="3">Uncharacterized protein</fullName>
    </submittedName>
</protein>
<organism evidence="3 4">
    <name type="scientific">Paenibacillus sophorae</name>
    <dbReference type="NCBI Taxonomy" id="1333845"/>
    <lineage>
        <taxon>Bacteria</taxon>
        <taxon>Bacillati</taxon>
        <taxon>Bacillota</taxon>
        <taxon>Bacilli</taxon>
        <taxon>Bacillales</taxon>
        <taxon>Paenibacillaceae</taxon>
        <taxon>Paenibacillus</taxon>
    </lineage>
</organism>
<dbReference type="RefSeq" id="WP_036598461.1">
    <property type="nucleotide sequence ID" value="NZ_CP076607.1"/>
</dbReference>
<keyword evidence="1" id="KW-1133">Transmembrane helix</keyword>
<dbReference type="STRING" id="1333845.SAMN04487895_10968"/>
<dbReference type="AlphaFoldDB" id="A0A1H8QYP4"/>
<keyword evidence="1" id="KW-0472">Membrane</keyword>